<feature type="chain" id="PRO_5010996301" evidence="1">
    <location>
        <begin position="26"/>
        <end position="96"/>
    </location>
</feature>
<gene>
    <name evidence="2" type="ORF">SAMN02949497_4511</name>
</gene>
<protein>
    <submittedName>
        <fullName evidence="2">Uncharacterized protein</fullName>
    </submittedName>
</protein>
<accession>A0A1Y6D9N7</accession>
<dbReference type="AlphaFoldDB" id="A0A1Y6D9N7"/>
<dbReference type="RefSeq" id="WP_085215912.1">
    <property type="nucleotide sequence ID" value="NZ_FXAM01000001.1"/>
</dbReference>
<organism evidence="2 3">
    <name type="scientific">Methylomagnum ishizawai</name>
    <dbReference type="NCBI Taxonomy" id="1760988"/>
    <lineage>
        <taxon>Bacteria</taxon>
        <taxon>Pseudomonadati</taxon>
        <taxon>Pseudomonadota</taxon>
        <taxon>Gammaproteobacteria</taxon>
        <taxon>Methylococcales</taxon>
        <taxon>Methylococcaceae</taxon>
        <taxon>Methylomagnum</taxon>
    </lineage>
</organism>
<evidence type="ECO:0000256" key="1">
    <source>
        <dbReference type="SAM" id="SignalP"/>
    </source>
</evidence>
<name>A0A1Y6D9N7_9GAMM</name>
<proteinExistence type="predicted"/>
<dbReference type="Proteomes" id="UP000192923">
    <property type="component" value="Unassembled WGS sequence"/>
</dbReference>
<feature type="signal peptide" evidence="1">
    <location>
        <begin position="1"/>
        <end position="25"/>
    </location>
</feature>
<reference evidence="2 3" key="1">
    <citation type="submission" date="2016-12" db="EMBL/GenBank/DDBJ databases">
        <authorList>
            <person name="Song W.-J."/>
            <person name="Kurnit D.M."/>
        </authorList>
    </citation>
    <scope>NUCLEOTIDE SEQUENCE [LARGE SCALE GENOMIC DNA]</scope>
    <source>
        <strain evidence="2 3">175</strain>
    </source>
</reference>
<evidence type="ECO:0000313" key="2">
    <source>
        <dbReference type="EMBL" id="SMF97092.1"/>
    </source>
</evidence>
<keyword evidence="1" id="KW-0732">Signal</keyword>
<evidence type="ECO:0000313" key="3">
    <source>
        <dbReference type="Proteomes" id="UP000192923"/>
    </source>
</evidence>
<keyword evidence="3" id="KW-1185">Reference proteome</keyword>
<dbReference type="EMBL" id="FXAM01000001">
    <property type="protein sequence ID" value="SMF97092.1"/>
    <property type="molecule type" value="Genomic_DNA"/>
</dbReference>
<sequence length="96" mass="10155">MQFRNTLTALGLFLALAVPTSSAFAGDDPLAGFDTRLLLAKDEAKCETCLKKLSAGCDRENKVCVDNNGAAACQAYYEKCKESVPSRCGGPTLCGE</sequence>